<dbReference type="CDD" id="cd06171">
    <property type="entry name" value="Sigma70_r4"/>
    <property type="match status" value="1"/>
</dbReference>
<keyword evidence="2" id="KW-0731">Sigma factor</keyword>
<dbReference type="PANTHER" id="PTHR30385">
    <property type="entry name" value="SIGMA FACTOR F FLAGELLAR"/>
    <property type="match status" value="1"/>
</dbReference>
<dbReference type="InterPro" id="IPR036388">
    <property type="entry name" value="WH-like_DNA-bd_sf"/>
</dbReference>
<gene>
    <name evidence="6" type="ORF">FN960_05070</name>
</gene>
<evidence type="ECO:0000313" key="7">
    <source>
        <dbReference type="Proteomes" id="UP000318521"/>
    </source>
</evidence>
<protein>
    <submittedName>
        <fullName evidence="6">Sigma-70 family RNA polymerase sigma factor</fullName>
    </submittedName>
</protein>
<evidence type="ECO:0000256" key="4">
    <source>
        <dbReference type="ARBA" id="ARBA00023163"/>
    </source>
</evidence>
<evidence type="ECO:0000259" key="5">
    <source>
        <dbReference type="Pfam" id="PF08281"/>
    </source>
</evidence>
<feature type="domain" description="RNA polymerase sigma factor 70 region 4 type 2" evidence="5">
    <location>
        <begin position="145"/>
        <end position="195"/>
    </location>
</feature>
<dbReference type="Proteomes" id="UP000318521">
    <property type="component" value="Unassembled WGS sequence"/>
</dbReference>
<dbReference type="AlphaFoldDB" id="A0A554A2G4"/>
<accession>A0A554A2G4</accession>
<comment type="caution">
    <text evidence="6">The sequence shown here is derived from an EMBL/GenBank/DDBJ whole genome shotgun (WGS) entry which is preliminary data.</text>
</comment>
<evidence type="ECO:0000313" key="6">
    <source>
        <dbReference type="EMBL" id="TSB47880.1"/>
    </source>
</evidence>
<evidence type="ECO:0000256" key="2">
    <source>
        <dbReference type="ARBA" id="ARBA00023082"/>
    </source>
</evidence>
<keyword evidence="1" id="KW-0805">Transcription regulation</keyword>
<keyword evidence="3" id="KW-0238">DNA-binding</keyword>
<organism evidence="6 7">
    <name type="scientific">Alkalicoccobacillus porphyridii</name>
    <dbReference type="NCBI Taxonomy" id="2597270"/>
    <lineage>
        <taxon>Bacteria</taxon>
        <taxon>Bacillati</taxon>
        <taxon>Bacillota</taxon>
        <taxon>Bacilli</taxon>
        <taxon>Bacillales</taxon>
        <taxon>Bacillaceae</taxon>
        <taxon>Alkalicoccobacillus</taxon>
    </lineage>
</organism>
<dbReference type="InterPro" id="IPR013324">
    <property type="entry name" value="RNA_pol_sigma_r3/r4-like"/>
</dbReference>
<keyword evidence="7" id="KW-1185">Reference proteome</keyword>
<dbReference type="Pfam" id="PF08281">
    <property type="entry name" value="Sigma70_r4_2"/>
    <property type="match status" value="1"/>
</dbReference>
<dbReference type="InterPro" id="IPR013249">
    <property type="entry name" value="RNA_pol_sigma70_r4_t2"/>
</dbReference>
<reference evidence="6 7" key="1">
    <citation type="submission" date="2019-07" db="EMBL/GenBank/DDBJ databases">
        <authorList>
            <person name="Park Y.J."/>
            <person name="Jeong S.E."/>
            <person name="Jung H.S."/>
        </authorList>
    </citation>
    <scope>NUCLEOTIDE SEQUENCE [LARGE SCALE GENOMIC DNA]</scope>
    <source>
        <strain evidence="7">P16(2019)</strain>
    </source>
</reference>
<dbReference type="OrthoDB" id="2942336at2"/>
<dbReference type="Gene3D" id="1.10.10.10">
    <property type="entry name" value="Winged helix-like DNA-binding domain superfamily/Winged helix DNA-binding domain"/>
    <property type="match status" value="1"/>
</dbReference>
<dbReference type="SUPFAM" id="SSF88659">
    <property type="entry name" value="Sigma3 and sigma4 domains of RNA polymerase sigma factors"/>
    <property type="match status" value="1"/>
</dbReference>
<dbReference type="GO" id="GO:0003677">
    <property type="term" value="F:DNA binding"/>
    <property type="evidence" value="ECO:0007669"/>
    <property type="project" value="UniProtKB-KW"/>
</dbReference>
<sequence length="206" mass="24080">MKHPVQYSYKNLSEYQEFVHMHSEVLEHPVLKAFLEESSHGEQLAKSISNPTQENIDQVNESFRTFYLELRLVKYLSQLIHFYSIDVNKRYRRHFARHSYIMDQPLSTDHSLHLHDVLASKEPSTEQLVLDTSEDLEELIENPQLYRQFLSLSDKQKKVLNLKYVYGLSHKEIAAKVGSTPQNISQVAARALKKLKEAIQQEGNRD</sequence>
<keyword evidence="4" id="KW-0804">Transcription</keyword>
<name>A0A554A2G4_9BACI</name>
<dbReference type="InterPro" id="IPR014284">
    <property type="entry name" value="RNA_pol_sigma-70_dom"/>
</dbReference>
<dbReference type="NCBIfam" id="TIGR02937">
    <property type="entry name" value="sigma70-ECF"/>
    <property type="match status" value="1"/>
</dbReference>
<proteinExistence type="predicted"/>
<evidence type="ECO:0000256" key="1">
    <source>
        <dbReference type="ARBA" id="ARBA00023015"/>
    </source>
</evidence>
<evidence type="ECO:0000256" key="3">
    <source>
        <dbReference type="ARBA" id="ARBA00023125"/>
    </source>
</evidence>
<dbReference type="GO" id="GO:0006352">
    <property type="term" value="P:DNA-templated transcription initiation"/>
    <property type="evidence" value="ECO:0007669"/>
    <property type="project" value="InterPro"/>
</dbReference>
<dbReference type="EMBL" id="VLXZ01000002">
    <property type="protein sequence ID" value="TSB47880.1"/>
    <property type="molecule type" value="Genomic_DNA"/>
</dbReference>
<dbReference type="RefSeq" id="WP_143847519.1">
    <property type="nucleotide sequence ID" value="NZ_VLXZ01000002.1"/>
</dbReference>
<dbReference type="GO" id="GO:0016987">
    <property type="term" value="F:sigma factor activity"/>
    <property type="evidence" value="ECO:0007669"/>
    <property type="project" value="UniProtKB-KW"/>
</dbReference>